<keyword evidence="2" id="KW-1185">Reference proteome</keyword>
<protein>
    <recommendedName>
        <fullName evidence="3">GntR family transcriptional regulator</fullName>
    </recommendedName>
</protein>
<name>A0ABP4DC82_9ACTN</name>
<reference evidence="2" key="1">
    <citation type="journal article" date="2019" name="Int. J. Syst. Evol. Microbiol.">
        <title>The Global Catalogue of Microorganisms (GCM) 10K type strain sequencing project: providing services to taxonomists for standard genome sequencing and annotation.</title>
        <authorList>
            <consortium name="The Broad Institute Genomics Platform"/>
            <consortium name="The Broad Institute Genome Sequencing Center for Infectious Disease"/>
            <person name="Wu L."/>
            <person name="Ma J."/>
        </authorList>
    </citation>
    <scope>NUCLEOTIDE SEQUENCE [LARGE SCALE GENOMIC DNA]</scope>
    <source>
        <strain evidence="2">JCM 11269</strain>
    </source>
</reference>
<dbReference type="Proteomes" id="UP001501072">
    <property type="component" value="Unassembled WGS sequence"/>
</dbReference>
<evidence type="ECO:0000313" key="2">
    <source>
        <dbReference type="Proteomes" id="UP001501072"/>
    </source>
</evidence>
<sequence length="100" mass="10876">MLELRPGIPRRRQVAAVIRSRVEAGIARATAAKVNAGLKKEGLVCTEIGVGSFSAPDAPEILCRPFRRRARRLPWPGRSAAVAADVVCTNVGHFLQFLTR</sequence>
<gene>
    <name evidence="1" type="ORF">GCM10009564_07950</name>
</gene>
<proteinExistence type="predicted"/>
<organism evidence="1 2">
    <name type="scientific">Streptomyces thermogriseus</name>
    <dbReference type="NCBI Taxonomy" id="75292"/>
    <lineage>
        <taxon>Bacteria</taxon>
        <taxon>Bacillati</taxon>
        <taxon>Actinomycetota</taxon>
        <taxon>Actinomycetes</taxon>
        <taxon>Kitasatosporales</taxon>
        <taxon>Streptomycetaceae</taxon>
        <taxon>Streptomyces</taxon>
    </lineage>
</organism>
<evidence type="ECO:0000313" key="1">
    <source>
        <dbReference type="EMBL" id="GAA1004819.1"/>
    </source>
</evidence>
<accession>A0ABP4DC82</accession>
<dbReference type="EMBL" id="BAAAHU010000004">
    <property type="protein sequence ID" value="GAA1004819.1"/>
    <property type="molecule type" value="Genomic_DNA"/>
</dbReference>
<comment type="caution">
    <text evidence="1">The sequence shown here is derived from an EMBL/GenBank/DDBJ whole genome shotgun (WGS) entry which is preliminary data.</text>
</comment>
<evidence type="ECO:0008006" key="3">
    <source>
        <dbReference type="Google" id="ProtNLM"/>
    </source>
</evidence>
<dbReference type="RefSeq" id="WP_346072078.1">
    <property type="nucleotide sequence ID" value="NZ_BAAAHU010000004.1"/>
</dbReference>